<sequence>MVQITRPQKQSPENAERIRRVVGVSFGNFLEYSISPGRPTGF</sequence>
<organism evidence="1">
    <name type="scientific">Rhizophora mucronata</name>
    <name type="common">Asiatic mangrove</name>
    <dbReference type="NCBI Taxonomy" id="61149"/>
    <lineage>
        <taxon>Eukaryota</taxon>
        <taxon>Viridiplantae</taxon>
        <taxon>Streptophyta</taxon>
        <taxon>Embryophyta</taxon>
        <taxon>Tracheophyta</taxon>
        <taxon>Spermatophyta</taxon>
        <taxon>Magnoliopsida</taxon>
        <taxon>eudicotyledons</taxon>
        <taxon>Gunneridae</taxon>
        <taxon>Pentapetalae</taxon>
        <taxon>rosids</taxon>
        <taxon>fabids</taxon>
        <taxon>Malpighiales</taxon>
        <taxon>Rhizophoraceae</taxon>
        <taxon>Rhizophora</taxon>
    </lineage>
</organism>
<proteinExistence type="predicted"/>
<dbReference type="AlphaFoldDB" id="A0A2P2PGZ5"/>
<dbReference type="EMBL" id="GGEC01073519">
    <property type="protein sequence ID" value="MBX54003.1"/>
    <property type="molecule type" value="Transcribed_RNA"/>
</dbReference>
<accession>A0A2P2PGZ5</accession>
<reference evidence="1" key="1">
    <citation type="submission" date="2018-02" db="EMBL/GenBank/DDBJ databases">
        <title>Rhizophora mucronata_Transcriptome.</title>
        <authorList>
            <person name="Meera S.P."/>
            <person name="Sreeshan A."/>
            <person name="Augustine A."/>
        </authorList>
    </citation>
    <scope>NUCLEOTIDE SEQUENCE</scope>
    <source>
        <tissue evidence="1">Leaf</tissue>
    </source>
</reference>
<name>A0A2P2PGZ5_RHIMU</name>
<evidence type="ECO:0000313" key="1">
    <source>
        <dbReference type="EMBL" id="MBX54003.1"/>
    </source>
</evidence>
<protein>
    <submittedName>
        <fullName evidence="1">Uncharacterized protein</fullName>
    </submittedName>
</protein>